<dbReference type="InterPro" id="IPR054594">
    <property type="entry name" value="Lon_lid"/>
</dbReference>
<dbReference type="FunFam" id="3.30.230.10:FF:000015">
    <property type="entry name" value="Lon protease homolog, mitochondrial"/>
    <property type="match status" value="1"/>
</dbReference>
<keyword evidence="6 10" id="KW-0067">ATP-binding</keyword>
<keyword evidence="5 10" id="KW-0720">Serine protease</keyword>
<dbReference type="InterPro" id="IPR020568">
    <property type="entry name" value="Ribosomal_Su5_D2-typ_SF"/>
</dbReference>
<evidence type="ECO:0000256" key="16">
    <source>
        <dbReference type="SAM" id="Coils"/>
    </source>
</evidence>
<evidence type="ECO:0000259" key="17">
    <source>
        <dbReference type="PROSITE" id="PS51786"/>
    </source>
</evidence>
<evidence type="ECO:0000256" key="3">
    <source>
        <dbReference type="ARBA" id="ARBA00022741"/>
    </source>
</evidence>
<dbReference type="InterPro" id="IPR046336">
    <property type="entry name" value="Lon_prtase_N_sf"/>
</dbReference>
<evidence type="ECO:0000256" key="12">
    <source>
        <dbReference type="PIRSR" id="PIRSR001174-1"/>
    </source>
</evidence>
<dbReference type="InterPro" id="IPR003959">
    <property type="entry name" value="ATPase_AAA_core"/>
</dbReference>
<dbReference type="FunFam" id="3.40.50.300:FF:000021">
    <property type="entry name" value="Lon protease homolog"/>
    <property type="match status" value="1"/>
</dbReference>
<keyword evidence="4 10" id="KW-0378">Hydrolase</keyword>
<evidence type="ECO:0000256" key="9">
    <source>
        <dbReference type="ARBA" id="ARBA00050665"/>
    </source>
</evidence>
<feature type="domain" description="Lon proteolytic" evidence="17">
    <location>
        <begin position="742"/>
        <end position="926"/>
    </location>
</feature>
<dbReference type="SUPFAM" id="SSF88697">
    <property type="entry name" value="PUA domain-like"/>
    <property type="match status" value="1"/>
</dbReference>
<dbReference type="GO" id="GO:0005524">
    <property type="term" value="F:ATP binding"/>
    <property type="evidence" value="ECO:0007669"/>
    <property type="project" value="UniProtKB-UniRule"/>
</dbReference>
<feature type="binding site" evidence="10 13">
    <location>
        <begin position="455"/>
        <end position="462"/>
    </location>
    <ligand>
        <name>ATP</name>
        <dbReference type="ChEBI" id="CHEBI:30616"/>
    </ligand>
</feature>
<evidence type="ECO:0000256" key="4">
    <source>
        <dbReference type="ARBA" id="ARBA00022801"/>
    </source>
</evidence>
<dbReference type="FunFam" id="1.10.8.60:FF:000080">
    <property type="entry name" value="Lon protease homolog, mitochondrial"/>
    <property type="match status" value="1"/>
</dbReference>
<dbReference type="GO" id="GO:0007005">
    <property type="term" value="P:mitochondrion organization"/>
    <property type="evidence" value="ECO:0007669"/>
    <property type="project" value="TreeGrafter"/>
</dbReference>
<proteinExistence type="inferred from homology"/>
<dbReference type="GO" id="GO:0003697">
    <property type="term" value="F:single-stranded DNA binding"/>
    <property type="evidence" value="ECO:0007669"/>
    <property type="project" value="TreeGrafter"/>
</dbReference>
<dbReference type="NCBIfam" id="TIGR00763">
    <property type="entry name" value="lon"/>
    <property type="match status" value="1"/>
</dbReference>
<dbReference type="Gene3D" id="3.30.230.10">
    <property type="match status" value="1"/>
</dbReference>
<dbReference type="Proteomes" id="UP001457282">
    <property type="component" value="Unassembled WGS sequence"/>
</dbReference>
<keyword evidence="16" id="KW-0175">Coiled coil</keyword>
<dbReference type="EC" id="3.4.21.53" evidence="10"/>
<comment type="caution">
    <text evidence="19">The sequence shown here is derived from an EMBL/GenBank/DDBJ whole genome shotgun (WGS) entry which is preliminary data.</text>
</comment>
<feature type="domain" description="Lon N-terminal" evidence="18">
    <location>
        <begin position="89"/>
        <end position="300"/>
    </location>
</feature>
<evidence type="ECO:0000256" key="10">
    <source>
        <dbReference type="HAMAP-Rule" id="MF_03120"/>
    </source>
</evidence>
<dbReference type="Pfam" id="PF02190">
    <property type="entry name" value="LON_substr_bdg"/>
    <property type="match status" value="1"/>
</dbReference>
<keyword evidence="2 10" id="KW-0645">Protease</keyword>
<dbReference type="SMART" id="SM00382">
    <property type="entry name" value="AAA"/>
    <property type="match status" value="1"/>
</dbReference>
<dbReference type="FunFam" id="1.20.58.1480:FF:000016">
    <property type="entry name" value="Lon protease homolog, mitochondrial"/>
    <property type="match status" value="1"/>
</dbReference>
<evidence type="ECO:0000259" key="18">
    <source>
        <dbReference type="PROSITE" id="PS51787"/>
    </source>
</evidence>
<dbReference type="PROSITE" id="PS51786">
    <property type="entry name" value="LON_PROTEOLYTIC"/>
    <property type="match status" value="1"/>
</dbReference>
<evidence type="ECO:0000256" key="11">
    <source>
        <dbReference type="PIRNR" id="PIRNR001174"/>
    </source>
</evidence>
<dbReference type="GO" id="GO:0004176">
    <property type="term" value="F:ATP-dependent peptidase activity"/>
    <property type="evidence" value="ECO:0007669"/>
    <property type="project" value="UniProtKB-UniRule"/>
</dbReference>
<dbReference type="Pfam" id="PF22667">
    <property type="entry name" value="Lon_lid"/>
    <property type="match status" value="1"/>
</dbReference>
<dbReference type="InterPro" id="IPR004815">
    <property type="entry name" value="Lon_bac/euk-typ"/>
</dbReference>
<dbReference type="GO" id="GO:0016887">
    <property type="term" value="F:ATP hydrolysis activity"/>
    <property type="evidence" value="ECO:0007669"/>
    <property type="project" value="UniProtKB-UniRule"/>
</dbReference>
<accession>A0AAW1VXK9</accession>
<protein>
    <recommendedName>
        <fullName evidence="10">Lon protease homolog, mitochondrial</fullName>
        <ecNumber evidence="10">3.4.21.53</ecNumber>
    </recommendedName>
</protein>
<comment type="subcellular location">
    <subcellularLocation>
        <location evidence="1 10">Mitochondrion matrix</location>
    </subcellularLocation>
</comment>
<feature type="active site" evidence="10 12">
    <location>
        <position position="832"/>
    </location>
</feature>
<dbReference type="GO" id="GO:0043565">
    <property type="term" value="F:sequence-specific DNA binding"/>
    <property type="evidence" value="ECO:0007669"/>
    <property type="project" value="UniProtKB-UniRule"/>
</dbReference>
<dbReference type="Gene3D" id="1.20.5.5270">
    <property type="match status" value="1"/>
</dbReference>
<evidence type="ECO:0000313" key="19">
    <source>
        <dbReference type="EMBL" id="KAK9912736.1"/>
    </source>
</evidence>
<dbReference type="AlphaFoldDB" id="A0AAW1VXK9"/>
<dbReference type="CDD" id="cd19500">
    <property type="entry name" value="RecA-like_Lon"/>
    <property type="match status" value="1"/>
</dbReference>
<dbReference type="GO" id="GO:0034599">
    <property type="term" value="P:cellular response to oxidative stress"/>
    <property type="evidence" value="ECO:0007669"/>
    <property type="project" value="UniProtKB-UniRule"/>
</dbReference>
<evidence type="ECO:0000313" key="20">
    <source>
        <dbReference type="Proteomes" id="UP001457282"/>
    </source>
</evidence>
<reference evidence="19 20" key="1">
    <citation type="journal article" date="2023" name="G3 (Bethesda)">
        <title>A chromosome-length genome assembly and annotation of blackberry (Rubus argutus, cv. 'Hillquist').</title>
        <authorList>
            <person name="Bruna T."/>
            <person name="Aryal R."/>
            <person name="Dudchenko O."/>
            <person name="Sargent D.J."/>
            <person name="Mead D."/>
            <person name="Buti M."/>
            <person name="Cavallini A."/>
            <person name="Hytonen T."/>
            <person name="Andres J."/>
            <person name="Pham M."/>
            <person name="Weisz D."/>
            <person name="Mascagni F."/>
            <person name="Usai G."/>
            <person name="Natali L."/>
            <person name="Bassil N."/>
            <person name="Fernandez G.E."/>
            <person name="Lomsadze A."/>
            <person name="Armour M."/>
            <person name="Olukolu B."/>
            <person name="Poorten T."/>
            <person name="Britton C."/>
            <person name="Davik J."/>
            <person name="Ashrafi H."/>
            <person name="Aiden E.L."/>
            <person name="Borodovsky M."/>
            <person name="Worthington M."/>
        </authorList>
    </citation>
    <scope>NUCLEOTIDE SEQUENCE [LARGE SCALE GENOMIC DNA]</scope>
    <source>
        <strain evidence="19">PI 553951</strain>
    </source>
</reference>
<dbReference type="InterPro" id="IPR027065">
    <property type="entry name" value="Lon_Prtase"/>
</dbReference>
<dbReference type="Gene3D" id="1.10.8.60">
    <property type="match status" value="1"/>
</dbReference>
<keyword evidence="3 10" id="KW-0547">Nucleotide-binding</keyword>
<dbReference type="InterPro" id="IPR014721">
    <property type="entry name" value="Ribsml_uS5_D2-typ_fold_subgr"/>
</dbReference>
<dbReference type="SUPFAM" id="SSF52540">
    <property type="entry name" value="P-loop containing nucleoside triphosphate hydrolases"/>
    <property type="match status" value="1"/>
</dbReference>
<dbReference type="Pfam" id="PF05362">
    <property type="entry name" value="Lon_C"/>
    <property type="match status" value="1"/>
</dbReference>
<evidence type="ECO:0000256" key="14">
    <source>
        <dbReference type="PROSITE-ProRule" id="PRU01122"/>
    </source>
</evidence>
<comment type="function">
    <text evidence="10">ATP-dependent serine protease that mediates the selective degradation of misfolded, unassembled or oxidatively damaged polypeptides as well as certain short-lived regulatory proteins in the mitochondrial matrix. May also have a chaperone function in the assembly of inner membrane protein complexes. Participates in the regulation of mitochondrial gene expression and in the maintenance of the integrity of the mitochondrial genome. Binds to mitochondrial DNA in a site-specific manner.</text>
</comment>
<feature type="coiled-coil region" evidence="16">
    <location>
        <begin position="286"/>
        <end position="336"/>
    </location>
</feature>
<dbReference type="InterPro" id="IPR008268">
    <property type="entry name" value="Peptidase_S16_AS"/>
</dbReference>
<dbReference type="PRINTS" id="PR00830">
    <property type="entry name" value="ENDOLAPTASE"/>
</dbReference>
<comment type="catalytic activity">
    <reaction evidence="9 10">
        <text>Hydrolysis of proteins in presence of ATP.</text>
        <dbReference type="EC" id="3.4.21.53"/>
    </reaction>
</comment>
<comment type="subunit">
    <text evidence="10">Homohexamer or homoheptamer. Organized in a ring with a central cavity.</text>
</comment>
<dbReference type="InterPro" id="IPR008269">
    <property type="entry name" value="Lon_proteolytic"/>
</dbReference>
<keyword evidence="7 10" id="KW-0238">DNA-binding</keyword>
<evidence type="ECO:0000256" key="5">
    <source>
        <dbReference type="ARBA" id="ARBA00022825"/>
    </source>
</evidence>
<organism evidence="19 20">
    <name type="scientific">Rubus argutus</name>
    <name type="common">Southern blackberry</name>
    <dbReference type="NCBI Taxonomy" id="59490"/>
    <lineage>
        <taxon>Eukaryota</taxon>
        <taxon>Viridiplantae</taxon>
        <taxon>Streptophyta</taxon>
        <taxon>Embryophyta</taxon>
        <taxon>Tracheophyta</taxon>
        <taxon>Spermatophyta</taxon>
        <taxon>Magnoliopsida</taxon>
        <taxon>eudicotyledons</taxon>
        <taxon>Gunneridae</taxon>
        <taxon>Pentapetalae</taxon>
        <taxon>rosids</taxon>
        <taxon>fabids</taxon>
        <taxon>Rosales</taxon>
        <taxon>Rosaceae</taxon>
        <taxon>Rosoideae</taxon>
        <taxon>Rosoideae incertae sedis</taxon>
        <taxon>Rubus</taxon>
    </lineage>
</organism>
<evidence type="ECO:0000256" key="7">
    <source>
        <dbReference type="ARBA" id="ARBA00023125"/>
    </source>
</evidence>
<evidence type="ECO:0000256" key="15">
    <source>
        <dbReference type="RuleBase" id="RU000591"/>
    </source>
</evidence>
<evidence type="ECO:0000256" key="2">
    <source>
        <dbReference type="ARBA" id="ARBA00022670"/>
    </source>
</evidence>
<dbReference type="EMBL" id="JBEDUW010000007">
    <property type="protein sequence ID" value="KAK9912736.1"/>
    <property type="molecule type" value="Genomic_DNA"/>
</dbReference>
<dbReference type="HAMAP" id="MF_03120">
    <property type="entry name" value="lonm_euk"/>
    <property type="match status" value="1"/>
</dbReference>
<dbReference type="Pfam" id="PF00004">
    <property type="entry name" value="AAA"/>
    <property type="match status" value="1"/>
</dbReference>
<keyword evidence="20" id="KW-1185">Reference proteome</keyword>
<sequence>MLKLLSHSSSSCLRPEASSPVLRVLGSLTALTRPNPNLARRAFFCSDANNEDGAVEIEFRGTGNVTKAESNSSSAIMPTNPNPEDFLTVLALPLPHRPLFPGFYMPIYVKDPKLLAALQESRKRQAPYAGAFLVKDKPGTDPSMVSGSETEKSIHDLTGKELFNRLHEVGTLAQISSIQGDQVVLIGHRRLRITEMVDEDPVTVKVDHLKDKPFDKDDDVIKETSFEVISTLRDVLKTSCLWRDHAQIYTQHISDFNFPRIADFGAAISGANKLQCQQVLEELDVYERLKLTLELVKKEIEISKIQESLMKKMEEKMLAEQRRNLLNEQLKAIKKELGVEADDKTALCDKFRERLEPNREKCPPNVLQVIEEELSKMQLLDPSSSEFNVTRNYLDWLISLPWGNYSDENFDVLWAQKVLDEDHYGLTEVKERILEFIAVGKLRGMSEGKIICLGGPPGVGKTSIGRSIARAMNRNFFRFSVGGLTDVAEIKGHRRTYIGAMPGKMVQCLKTVGTANPLVLIDEIDKLGRGHGGDPASALLELLDPEQNANFLDHYLDVPIDLSKVLFVCTANIVHMIPTPLLDRMEVVSIAGYITDEKIHIAREYLEKTTREACGIEPEQVEVTDAALLALIENYCRESGVRNLQKHIEKIYRKIALQLVRQGAADEPAVGDQTQSLSDEPTVVEVEVAESDEPVNSKNPRETVKIPESEATKTVKKVLVDSSNLPDFVGKPVFHAEHIYELTPVGVVMGLAWTAMGGCPLYIETTQVEQAQGKGVLQVTGQLGDVMRESAQIAHIVARSILLDKEPDNAFFADSRLHLHIPAGAIPKDGPSAGCTMITSMLSLAMKKPVKKDLAMTGEVTLTGRILPIGGVKEKTIAARRGGVKTIIFPSANTRDYEELAPNVKDGLDVHFVDDYSQIFNLAFSGDEN</sequence>
<comment type="similarity">
    <text evidence="10 11 14 15">Belongs to the peptidase S16 family.</text>
</comment>
<dbReference type="InterPro" id="IPR027417">
    <property type="entry name" value="P-loop_NTPase"/>
</dbReference>
<dbReference type="InterPro" id="IPR003593">
    <property type="entry name" value="AAA+_ATPase"/>
</dbReference>
<evidence type="ECO:0000256" key="8">
    <source>
        <dbReference type="ARBA" id="ARBA00023128"/>
    </source>
</evidence>
<dbReference type="InterPro" id="IPR027503">
    <property type="entry name" value="Lonm_euk"/>
</dbReference>
<dbReference type="PROSITE" id="PS51787">
    <property type="entry name" value="LON_N"/>
    <property type="match status" value="1"/>
</dbReference>
<dbReference type="GO" id="GO:0051131">
    <property type="term" value="P:chaperone-mediated protein complex assembly"/>
    <property type="evidence" value="ECO:0007669"/>
    <property type="project" value="UniProtKB-UniRule"/>
</dbReference>
<evidence type="ECO:0000256" key="6">
    <source>
        <dbReference type="ARBA" id="ARBA00022840"/>
    </source>
</evidence>
<dbReference type="PANTHER" id="PTHR43718">
    <property type="entry name" value="LON PROTEASE"/>
    <property type="match status" value="1"/>
</dbReference>
<dbReference type="FunFam" id="2.30.130.40:FF:000007">
    <property type="entry name" value="Lon protease homolog, mitochondrial"/>
    <property type="match status" value="1"/>
</dbReference>
<dbReference type="PROSITE" id="PS01046">
    <property type="entry name" value="LON_SER"/>
    <property type="match status" value="1"/>
</dbReference>
<dbReference type="SMART" id="SM00464">
    <property type="entry name" value="LON"/>
    <property type="match status" value="1"/>
</dbReference>
<dbReference type="GO" id="GO:0005759">
    <property type="term" value="C:mitochondrial matrix"/>
    <property type="evidence" value="ECO:0007669"/>
    <property type="project" value="UniProtKB-SubCell"/>
</dbReference>
<dbReference type="InterPro" id="IPR015947">
    <property type="entry name" value="PUA-like_sf"/>
</dbReference>
<dbReference type="GO" id="GO:0004252">
    <property type="term" value="F:serine-type endopeptidase activity"/>
    <property type="evidence" value="ECO:0007669"/>
    <property type="project" value="UniProtKB-UniRule"/>
</dbReference>
<dbReference type="FunFam" id="1.20.5.5270:FF:000001">
    <property type="entry name" value="Lon protease homolog, mitochondrial"/>
    <property type="match status" value="1"/>
</dbReference>
<dbReference type="PANTHER" id="PTHR43718:SF2">
    <property type="entry name" value="LON PROTEASE HOMOLOG, MITOCHONDRIAL"/>
    <property type="match status" value="1"/>
</dbReference>
<gene>
    <name evidence="19" type="ORF">M0R45_036582</name>
</gene>
<evidence type="ECO:0000256" key="13">
    <source>
        <dbReference type="PIRSR" id="PIRSR001174-2"/>
    </source>
</evidence>
<name>A0AAW1VXK9_RUBAR</name>
<dbReference type="SUPFAM" id="SSF54211">
    <property type="entry name" value="Ribosomal protein S5 domain 2-like"/>
    <property type="match status" value="1"/>
</dbReference>
<dbReference type="Gene3D" id="3.40.50.300">
    <property type="entry name" value="P-loop containing nucleotide triphosphate hydrolases"/>
    <property type="match status" value="1"/>
</dbReference>
<keyword evidence="8 10" id="KW-0496">Mitochondrion</keyword>
<dbReference type="GO" id="GO:0070407">
    <property type="term" value="P:oxidation-dependent protein catabolic process"/>
    <property type="evidence" value="ECO:0007669"/>
    <property type="project" value="UniProtKB-UniRule"/>
</dbReference>
<feature type="active site" evidence="10 12">
    <location>
        <position position="875"/>
    </location>
</feature>
<dbReference type="Gene3D" id="1.20.58.1480">
    <property type="match status" value="1"/>
</dbReference>
<dbReference type="PIRSF" id="PIRSF001174">
    <property type="entry name" value="Lon_proteas"/>
    <property type="match status" value="1"/>
</dbReference>
<dbReference type="InterPro" id="IPR003111">
    <property type="entry name" value="Lon_prtase_N"/>
</dbReference>
<evidence type="ECO:0000256" key="1">
    <source>
        <dbReference type="ARBA" id="ARBA00004305"/>
    </source>
</evidence>
<dbReference type="GO" id="GO:0006515">
    <property type="term" value="P:protein quality control for misfolded or incompletely synthesized proteins"/>
    <property type="evidence" value="ECO:0007669"/>
    <property type="project" value="UniProtKB-UniRule"/>
</dbReference>
<dbReference type="Gene3D" id="2.30.130.40">
    <property type="entry name" value="LON domain-like"/>
    <property type="match status" value="1"/>
</dbReference>